<protein>
    <recommendedName>
        <fullName evidence="9 10">tRNA (guanine(26)-N(2))-dimethyltransferase</fullName>
        <ecNumber evidence="7 10">2.1.1.216</ecNumber>
    </recommendedName>
</protein>
<name>A0AA38M681_9CUCU</name>
<dbReference type="GO" id="GO:0002940">
    <property type="term" value="P:tRNA N2-guanine methylation"/>
    <property type="evidence" value="ECO:0007669"/>
    <property type="project" value="TreeGrafter"/>
</dbReference>
<keyword evidence="5 10" id="KW-0819">tRNA processing</keyword>
<dbReference type="GO" id="GO:0160104">
    <property type="term" value="F:tRNA (guanine(26)-N2)-dimethyltransferase activity"/>
    <property type="evidence" value="ECO:0007669"/>
    <property type="project" value="UniProtKB-UniRule"/>
</dbReference>
<sequence>MDSNEENPPSQEISEGLAKIKTSGSVFYNPVQEFNRDLSIIVLNTFAKQLPQSETPLNPGVKHENGISILEALSATGLRSIRYAKEVKGVKEIIANDISSKAVEDIRRNVCDNGVNDLVVPSHDDATMLMYKCRKERRFDVIDLDPYGCPSIFLDAAVQTIKEGGLLLVTATDMAVLAGNSPETCYSKYGAISLRMKACHEMALRILLQCIESHANRYGRYIVPLLSLSADFYIRVFVRVFTSAKTCKQTLSKLSMVYHCTGCGSFQLQPLGTMRINEKNRQMKYGLPTKPPGGSCEHCNHPYHLGGPIWNAPIHSSDFLNNLQTEVSENFATFKRIQGVLSVISEELIDVPLYYTLEQLSGTLHVETPSMVAVRSAILNSGYRVSYTHMNKTSIKTDAPGRLLWDIMRTWESQHPVNQKRLVENSPGTNILAKKIEFGVSFEYHSEASPESKKLGFLRFQQNPMPNWGPGTRATAMVGDNKLEKRKKNQGKRKREQSDDNENSEDNKNC</sequence>
<evidence type="ECO:0000256" key="11">
    <source>
        <dbReference type="SAM" id="MobiDB-lite"/>
    </source>
</evidence>
<evidence type="ECO:0000256" key="2">
    <source>
        <dbReference type="ARBA" id="ARBA00022603"/>
    </source>
</evidence>
<keyword evidence="1 10" id="KW-0820">tRNA-binding</keyword>
<reference evidence="12" key="1">
    <citation type="journal article" date="2023" name="G3 (Bethesda)">
        <title>Whole genome assemblies of Zophobas morio and Tenebrio molitor.</title>
        <authorList>
            <person name="Kaur S."/>
            <person name="Stinson S.A."/>
            <person name="diCenzo G.C."/>
        </authorList>
    </citation>
    <scope>NUCLEOTIDE SEQUENCE</scope>
    <source>
        <strain evidence="12">QUZm001</strain>
    </source>
</reference>
<dbReference type="PANTHER" id="PTHR10631">
    <property type="entry name" value="N 2 ,N 2 -DIMETHYLGUANOSINE TRNA METHYLTRANSFERASE"/>
    <property type="match status" value="1"/>
</dbReference>
<dbReference type="CDD" id="cd02440">
    <property type="entry name" value="AdoMet_MTases"/>
    <property type="match status" value="1"/>
</dbReference>
<dbReference type="NCBIfam" id="TIGR00308">
    <property type="entry name" value="TRM1"/>
    <property type="match status" value="1"/>
</dbReference>
<dbReference type="AlphaFoldDB" id="A0AA38M681"/>
<dbReference type="FunFam" id="3.40.50.150:FF:000051">
    <property type="entry name" value="tRNA (guanine(26)-N(2))-dimethyltransferase"/>
    <property type="match status" value="1"/>
</dbReference>
<evidence type="ECO:0000256" key="5">
    <source>
        <dbReference type="ARBA" id="ARBA00022694"/>
    </source>
</evidence>
<dbReference type="PROSITE" id="PS51626">
    <property type="entry name" value="SAM_MT_TRM1"/>
    <property type="match status" value="1"/>
</dbReference>
<dbReference type="SUPFAM" id="SSF53335">
    <property type="entry name" value="S-adenosyl-L-methionine-dependent methyltransferases"/>
    <property type="match status" value="1"/>
</dbReference>
<evidence type="ECO:0000313" key="12">
    <source>
        <dbReference type="EMBL" id="KAJ3644543.1"/>
    </source>
</evidence>
<dbReference type="GO" id="GO:0005634">
    <property type="term" value="C:nucleus"/>
    <property type="evidence" value="ECO:0007669"/>
    <property type="project" value="TreeGrafter"/>
</dbReference>
<evidence type="ECO:0000256" key="7">
    <source>
        <dbReference type="ARBA" id="ARBA00039099"/>
    </source>
</evidence>
<dbReference type="PANTHER" id="PTHR10631:SF3">
    <property type="entry name" value="TRNA (GUANINE(26)-N(2))-DIMETHYLTRANSFERASE"/>
    <property type="match status" value="1"/>
</dbReference>
<keyword evidence="3 10" id="KW-0808">Transferase</keyword>
<evidence type="ECO:0000256" key="3">
    <source>
        <dbReference type="ARBA" id="ARBA00022679"/>
    </source>
</evidence>
<keyword evidence="6 10" id="KW-0694">RNA-binding</keyword>
<dbReference type="FunFam" id="3.30.56.70:FF:000001">
    <property type="entry name" value="tRNA (guanine(26)-N(2))-dimethyltransferase"/>
    <property type="match status" value="1"/>
</dbReference>
<organism evidence="12 13">
    <name type="scientific">Zophobas morio</name>
    <dbReference type="NCBI Taxonomy" id="2755281"/>
    <lineage>
        <taxon>Eukaryota</taxon>
        <taxon>Metazoa</taxon>
        <taxon>Ecdysozoa</taxon>
        <taxon>Arthropoda</taxon>
        <taxon>Hexapoda</taxon>
        <taxon>Insecta</taxon>
        <taxon>Pterygota</taxon>
        <taxon>Neoptera</taxon>
        <taxon>Endopterygota</taxon>
        <taxon>Coleoptera</taxon>
        <taxon>Polyphaga</taxon>
        <taxon>Cucujiformia</taxon>
        <taxon>Tenebrionidae</taxon>
        <taxon>Zophobas</taxon>
    </lineage>
</organism>
<evidence type="ECO:0000256" key="1">
    <source>
        <dbReference type="ARBA" id="ARBA00022555"/>
    </source>
</evidence>
<dbReference type="Proteomes" id="UP001168821">
    <property type="component" value="Unassembled WGS sequence"/>
</dbReference>
<comment type="caution">
    <text evidence="12">The sequence shown here is derived from an EMBL/GenBank/DDBJ whole genome shotgun (WGS) entry which is preliminary data.</text>
</comment>
<proteinExistence type="inferred from homology"/>
<evidence type="ECO:0000256" key="6">
    <source>
        <dbReference type="ARBA" id="ARBA00022884"/>
    </source>
</evidence>
<evidence type="ECO:0000313" key="13">
    <source>
        <dbReference type="Proteomes" id="UP001168821"/>
    </source>
</evidence>
<accession>A0AA38M681</accession>
<keyword evidence="4 10" id="KW-0949">S-adenosyl-L-methionine</keyword>
<keyword evidence="2 10" id="KW-0489">Methyltransferase</keyword>
<evidence type="ECO:0000256" key="9">
    <source>
        <dbReference type="ARBA" id="ARBA00074266"/>
    </source>
</evidence>
<dbReference type="Gene3D" id="3.30.56.70">
    <property type="entry name" value="N2,N2-dimethylguanosine tRNA methyltransferase, C-terminal domain"/>
    <property type="match status" value="1"/>
</dbReference>
<feature type="region of interest" description="Disordered" evidence="11">
    <location>
        <begin position="463"/>
        <end position="510"/>
    </location>
</feature>
<dbReference type="EMBL" id="JALNTZ010000007">
    <property type="protein sequence ID" value="KAJ3644543.1"/>
    <property type="molecule type" value="Genomic_DNA"/>
</dbReference>
<dbReference type="GO" id="GO:0000049">
    <property type="term" value="F:tRNA binding"/>
    <property type="evidence" value="ECO:0007669"/>
    <property type="project" value="UniProtKB-UniRule"/>
</dbReference>
<dbReference type="InterPro" id="IPR042296">
    <property type="entry name" value="tRNA_met_Trm1_C"/>
</dbReference>
<dbReference type="InterPro" id="IPR002905">
    <property type="entry name" value="Trm1"/>
</dbReference>
<dbReference type="EC" id="2.1.1.216" evidence="7 10"/>
<evidence type="ECO:0000256" key="8">
    <source>
        <dbReference type="ARBA" id="ARBA00051897"/>
    </source>
</evidence>
<comment type="similarity">
    <text evidence="10">Belongs to the class I-like SAM-binding methyltransferase superfamily. Trm1 family.</text>
</comment>
<dbReference type="InterPro" id="IPR029063">
    <property type="entry name" value="SAM-dependent_MTases_sf"/>
</dbReference>
<gene>
    <name evidence="12" type="ORF">Zmor_022268</name>
</gene>
<dbReference type="Gene3D" id="3.40.50.150">
    <property type="entry name" value="Vaccinia Virus protein VP39"/>
    <property type="match status" value="1"/>
</dbReference>
<feature type="compositionally biased region" description="Basic residues" evidence="11">
    <location>
        <begin position="484"/>
        <end position="495"/>
    </location>
</feature>
<dbReference type="Pfam" id="PF02005">
    <property type="entry name" value="TRM"/>
    <property type="match status" value="1"/>
</dbReference>
<comment type="catalytic activity">
    <reaction evidence="8 10">
        <text>guanosine(26) in tRNA + 2 S-adenosyl-L-methionine = N(2)-dimethylguanosine(26) in tRNA + 2 S-adenosyl-L-homocysteine + 2 H(+)</text>
        <dbReference type="Rhea" id="RHEA:43140"/>
        <dbReference type="Rhea" id="RHEA-COMP:10359"/>
        <dbReference type="Rhea" id="RHEA-COMP:10360"/>
        <dbReference type="ChEBI" id="CHEBI:15378"/>
        <dbReference type="ChEBI" id="CHEBI:57856"/>
        <dbReference type="ChEBI" id="CHEBI:59789"/>
        <dbReference type="ChEBI" id="CHEBI:74269"/>
        <dbReference type="ChEBI" id="CHEBI:74513"/>
        <dbReference type="EC" id="2.1.1.216"/>
    </reaction>
</comment>
<evidence type="ECO:0000256" key="4">
    <source>
        <dbReference type="ARBA" id="ARBA00022691"/>
    </source>
</evidence>
<evidence type="ECO:0000256" key="10">
    <source>
        <dbReference type="PROSITE-ProRule" id="PRU00958"/>
    </source>
</evidence>
<keyword evidence="13" id="KW-1185">Reference proteome</keyword>